<dbReference type="Gene3D" id="3.20.20.80">
    <property type="entry name" value="Glycosidases"/>
    <property type="match status" value="2"/>
</dbReference>
<evidence type="ECO:0000256" key="3">
    <source>
        <dbReference type="ARBA" id="ARBA00023295"/>
    </source>
</evidence>
<dbReference type="WBParaSite" id="ALUE_0001863301-mRNA-1">
    <property type="protein sequence ID" value="ALUE_0001863301-mRNA-1"/>
    <property type="gene ID" value="ALUE_0001863301"/>
</dbReference>
<dbReference type="PROSITE" id="PS00653">
    <property type="entry name" value="GLYCOSYL_HYDROL_F1_2"/>
    <property type="match status" value="1"/>
</dbReference>
<dbReference type="AlphaFoldDB" id="A0A9J2Q8P7"/>
<keyword evidence="3" id="KW-0326">Glycosidase</keyword>
<dbReference type="InterPro" id="IPR017853">
    <property type="entry name" value="GH"/>
</dbReference>
<proteinExistence type="inferred from homology"/>
<protein>
    <submittedName>
        <fullName evidence="6">Beta-glucosidase</fullName>
    </submittedName>
</protein>
<evidence type="ECO:0000313" key="6">
    <source>
        <dbReference type="WBParaSite" id="ALUE_0001863301-mRNA-1"/>
    </source>
</evidence>
<dbReference type="GO" id="GO:0005975">
    <property type="term" value="P:carbohydrate metabolic process"/>
    <property type="evidence" value="ECO:0007669"/>
    <property type="project" value="InterPro"/>
</dbReference>
<name>A0A9J2Q8P7_ASCLU</name>
<reference evidence="6" key="1">
    <citation type="submission" date="2023-03" db="UniProtKB">
        <authorList>
            <consortium name="WormBaseParasite"/>
        </authorList>
    </citation>
    <scope>IDENTIFICATION</scope>
</reference>
<sequence length="548" mass="63011">MASQSGSIQSANSCYSFPPGFIWSTATAAYQIEGAVFEDGRAASTWDRFVTLHGKIDDNSTGDIACDSYHLYATDIELLKKLGVQQYRFSISWSRVLPSGLIDSVNEKGVEYYRKLIAELKRNGIQPMVTLYHWDLPLALADRGGWLNPEIVGWFGNYARFCFATFGDQVNPVKHFITLNEPWSQITFGYCGKIHAPGGFYENCDWTGYLAAHHFLLAHATAYHIYDSEFRSTQKGSIGITNIGVWFEPETPSDKDAARRALEWQFDWLTRPIFHPDGNYPEEMIKKIAEISRKENRCVSRLPSFTQEQVDFVKGTADFLGLNYYFSLMAREERPEEHDNDRGTADFLGLNYYFSLMAREERPEEHDNDRGVFQTDAGIVETQNLKWKQIGPANSWLRAYPEGFRKLLNHVKSNYNNITVMITENGCMDTPGEELNDETRISYLSEHLQMLSLAINEDHCNVIGYTLWSLMDNFEWSSGYTFRFGIHHVDFDDPKRKRTSKKSAKWFKETIARNAVVVDFDDPKRKRTPKKSAKWFKETIARNAVVVK</sequence>
<keyword evidence="5" id="KW-1185">Reference proteome</keyword>
<dbReference type="Proteomes" id="UP000036681">
    <property type="component" value="Unplaced"/>
</dbReference>
<dbReference type="PANTHER" id="PTHR10353">
    <property type="entry name" value="GLYCOSYL HYDROLASE"/>
    <property type="match status" value="1"/>
</dbReference>
<dbReference type="SUPFAM" id="SSF51445">
    <property type="entry name" value="(Trans)glycosidases"/>
    <property type="match status" value="2"/>
</dbReference>
<dbReference type="Pfam" id="PF00232">
    <property type="entry name" value="Glyco_hydro_1"/>
    <property type="match status" value="2"/>
</dbReference>
<keyword evidence="2" id="KW-0378">Hydrolase</keyword>
<dbReference type="InterPro" id="IPR033132">
    <property type="entry name" value="GH_1_N_CS"/>
</dbReference>
<evidence type="ECO:0000256" key="4">
    <source>
        <dbReference type="RuleBase" id="RU003690"/>
    </source>
</evidence>
<evidence type="ECO:0000313" key="5">
    <source>
        <dbReference type="Proteomes" id="UP000036681"/>
    </source>
</evidence>
<organism evidence="5 6">
    <name type="scientific">Ascaris lumbricoides</name>
    <name type="common">Giant roundworm</name>
    <dbReference type="NCBI Taxonomy" id="6252"/>
    <lineage>
        <taxon>Eukaryota</taxon>
        <taxon>Metazoa</taxon>
        <taxon>Ecdysozoa</taxon>
        <taxon>Nematoda</taxon>
        <taxon>Chromadorea</taxon>
        <taxon>Rhabditida</taxon>
        <taxon>Spirurina</taxon>
        <taxon>Ascaridomorpha</taxon>
        <taxon>Ascaridoidea</taxon>
        <taxon>Ascarididae</taxon>
        <taxon>Ascaris</taxon>
    </lineage>
</organism>
<evidence type="ECO:0000256" key="2">
    <source>
        <dbReference type="ARBA" id="ARBA00022801"/>
    </source>
</evidence>
<dbReference type="InterPro" id="IPR001360">
    <property type="entry name" value="Glyco_hydro_1"/>
</dbReference>
<accession>A0A9J2Q8P7</accession>
<dbReference type="GO" id="GO:0008422">
    <property type="term" value="F:beta-glucosidase activity"/>
    <property type="evidence" value="ECO:0007669"/>
    <property type="project" value="TreeGrafter"/>
</dbReference>
<comment type="similarity">
    <text evidence="1 4">Belongs to the glycosyl hydrolase 1 family.</text>
</comment>
<dbReference type="PRINTS" id="PR00131">
    <property type="entry name" value="GLHYDRLASE1"/>
</dbReference>
<evidence type="ECO:0000256" key="1">
    <source>
        <dbReference type="ARBA" id="ARBA00010838"/>
    </source>
</evidence>
<dbReference type="PANTHER" id="PTHR10353:SF36">
    <property type="entry name" value="LP05116P"/>
    <property type="match status" value="1"/>
</dbReference>